<dbReference type="Proteomes" id="UP000325141">
    <property type="component" value="Unassembled WGS sequence"/>
</dbReference>
<evidence type="ECO:0000259" key="2">
    <source>
        <dbReference type="Pfam" id="PF06580"/>
    </source>
</evidence>
<accession>A0A5M6C8Z7</accession>
<evidence type="ECO:0000313" key="4">
    <source>
        <dbReference type="Proteomes" id="UP000325141"/>
    </source>
</evidence>
<dbReference type="GO" id="GO:0000155">
    <property type="term" value="F:phosphorelay sensor kinase activity"/>
    <property type="evidence" value="ECO:0007669"/>
    <property type="project" value="InterPro"/>
</dbReference>
<protein>
    <recommendedName>
        <fullName evidence="2">Signal transduction histidine kinase internal region domain-containing protein</fullName>
    </recommendedName>
</protein>
<proteinExistence type="predicted"/>
<dbReference type="PANTHER" id="PTHR34220">
    <property type="entry name" value="SENSOR HISTIDINE KINASE YPDA"/>
    <property type="match status" value="1"/>
</dbReference>
<comment type="caution">
    <text evidence="3">The sequence shown here is derived from an EMBL/GenBank/DDBJ whole genome shotgun (WGS) entry which is preliminary data.</text>
</comment>
<keyword evidence="4" id="KW-1185">Reference proteome</keyword>
<dbReference type="PANTHER" id="PTHR34220:SF7">
    <property type="entry name" value="SENSOR HISTIDINE KINASE YPDA"/>
    <property type="match status" value="1"/>
</dbReference>
<name>A0A5M6C8Z7_9FLAO</name>
<gene>
    <name evidence="3" type="ORF">F0460_15725</name>
</gene>
<evidence type="ECO:0000313" key="3">
    <source>
        <dbReference type="EMBL" id="KAA5531636.1"/>
    </source>
</evidence>
<keyword evidence="1" id="KW-0472">Membrane</keyword>
<dbReference type="InterPro" id="IPR036890">
    <property type="entry name" value="HATPase_C_sf"/>
</dbReference>
<dbReference type="InterPro" id="IPR050640">
    <property type="entry name" value="Bact_2-comp_sensor_kinase"/>
</dbReference>
<dbReference type="EMBL" id="VWSG01000021">
    <property type="protein sequence ID" value="KAA5531636.1"/>
    <property type="molecule type" value="Genomic_DNA"/>
</dbReference>
<sequence length="350" mass="39908">MKTLSRHNILRLLINLIITGFILWVAIINNSGKKVAVVHIVLYNLLIFVPGWINVFCLLPKLRRNKKPLQYSVFLFMVFLVGCFALGQYLHWLAAYYNTNDLTAFTPLGITSSAPEFLQNYQYYFDAFPAVAIVMTALVIGYVVQEFLSKLKKEKEINGQQTVAELHLLKSQISPHFLFNMLNSLYALSLRKSDDTPGVILQLSDILRYSLYETREREVGVLDEIAIIETYLAIQKIRISENARISFMHKGISAADRISPMLLLPLVENAFKHGVDSTVGDSYVNAAVYKHDDRLVFTCENNYKDSKESKVGGIGIENIQKRLELIYPSRYKLDIKRSEGVFKITLSILL</sequence>
<feature type="transmembrane region" description="Helical" evidence="1">
    <location>
        <begin position="36"/>
        <end position="59"/>
    </location>
</feature>
<dbReference type="InterPro" id="IPR010559">
    <property type="entry name" value="Sig_transdc_His_kin_internal"/>
</dbReference>
<organism evidence="3 4">
    <name type="scientific">Paenimyroides baculatum</name>
    <dbReference type="NCBI Taxonomy" id="2608000"/>
    <lineage>
        <taxon>Bacteria</taxon>
        <taxon>Pseudomonadati</taxon>
        <taxon>Bacteroidota</taxon>
        <taxon>Flavobacteriia</taxon>
        <taxon>Flavobacteriales</taxon>
        <taxon>Flavobacteriaceae</taxon>
        <taxon>Paenimyroides</taxon>
    </lineage>
</organism>
<keyword evidence="1" id="KW-0812">Transmembrane</keyword>
<reference evidence="3 4" key="1">
    <citation type="submission" date="2019-09" db="EMBL/GenBank/DDBJ databases">
        <title>Genome sequence and assembly of Flavobacterium sp.</title>
        <authorList>
            <person name="Chhetri G."/>
        </authorList>
    </citation>
    <scope>NUCLEOTIDE SEQUENCE [LARGE SCALE GENOMIC DNA]</scope>
    <source>
        <strain evidence="3 4">SNL9</strain>
    </source>
</reference>
<dbReference type="Gene3D" id="3.30.565.10">
    <property type="entry name" value="Histidine kinase-like ATPase, C-terminal domain"/>
    <property type="match status" value="1"/>
</dbReference>
<keyword evidence="1" id="KW-1133">Transmembrane helix</keyword>
<dbReference type="AlphaFoldDB" id="A0A5M6C8Z7"/>
<feature type="transmembrane region" description="Helical" evidence="1">
    <location>
        <begin position="71"/>
        <end position="92"/>
    </location>
</feature>
<dbReference type="Pfam" id="PF06580">
    <property type="entry name" value="His_kinase"/>
    <property type="match status" value="1"/>
</dbReference>
<feature type="transmembrane region" description="Helical" evidence="1">
    <location>
        <begin position="12"/>
        <end position="30"/>
    </location>
</feature>
<feature type="domain" description="Signal transduction histidine kinase internal region" evidence="2">
    <location>
        <begin position="164"/>
        <end position="241"/>
    </location>
</feature>
<dbReference type="GO" id="GO:0016020">
    <property type="term" value="C:membrane"/>
    <property type="evidence" value="ECO:0007669"/>
    <property type="project" value="InterPro"/>
</dbReference>
<dbReference type="RefSeq" id="WP_150014998.1">
    <property type="nucleotide sequence ID" value="NZ_VWSG01000021.1"/>
</dbReference>
<evidence type="ECO:0000256" key="1">
    <source>
        <dbReference type="SAM" id="Phobius"/>
    </source>
</evidence>
<feature type="transmembrane region" description="Helical" evidence="1">
    <location>
        <begin position="123"/>
        <end position="144"/>
    </location>
</feature>